<name>A0A9P7C823_9FUNG</name>
<dbReference type="Proteomes" id="UP000740926">
    <property type="component" value="Unassembled WGS sequence"/>
</dbReference>
<gene>
    <name evidence="1" type="ORF">G6F50_014326</name>
</gene>
<protein>
    <submittedName>
        <fullName evidence="1">Uncharacterized protein</fullName>
    </submittedName>
</protein>
<proteinExistence type="predicted"/>
<accession>A0A9P7C823</accession>
<evidence type="ECO:0000313" key="2">
    <source>
        <dbReference type="Proteomes" id="UP000740926"/>
    </source>
</evidence>
<reference evidence="1 2" key="1">
    <citation type="journal article" date="2020" name="Microb. Genom.">
        <title>Genetic diversity of clinical and environmental Mucorales isolates obtained from an investigation of mucormycosis cases among solid organ transplant recipients.</title>
        <authorList>
            <person name="Nguyen M.H."/>
            <person name="Kaul D."/>
            <person name="Muto C."/>
            <person name="Cheng S.J."/>
            <person name="Richter R.A."/>
            <person name="Bruno V.M."/>
            <person name="Liu G."/>
            <person name="Beyhan S."/>
            <person name="Sundermann A.J."/>
            <person name="Mounaud S."/>
            <person name="Pasculle A.W."/>
            <person name="Nierman W.C."/>
            <person name="Driscoll E."/>
            <person name="Cumbie R."/>
            <person name="Clancy C.J."/>
            <person name="Dupont C.L."/>
        </authorList>
    </citation>
    <scope>NUCLEOTIDE SEQUENCE [LARGE SCALE GENOMIC DNA]</scope>
    <source>
        <strain evidence="1 2">GL24</strain>
    </source>
</reference>
<dbReference type="EMBL" id="JAANIU010006676">
    <property type="protein sequence ID" value="KAG1540694.1"/>
    <property type="molecule type" value="Genomic_DNA"/>
</dbReference>
<sequence length="115" mass="11411">MPPRGGGLAWSALAKRAMSPAQATFETCSGTWGGLAGLRAWASGAPAGKEASIIGAGDGRVLAVGRPFGRAAGGMAGGLVAKWPPSAYSCAPMIPCRASERSLRRAPVAGSSSRG</sequence>
<evidence type="ECO:0000313" key="1">
    <source>
        <dbReference type="EMBL" id="KAG1540694.1"/>
    </source>
</evidence>
<organism evidence="1 2">
    <name type="scientific">Rhizopus delemar</name>
    <dbReference type="NCBI Taxonomy" id="936053"/>
    <lineage>
        <taxon>Eukaryota</taxon>
        <taxon>Fungi</taxon>
        <taxon>Fungi incertae sedis</taxon>
        <taxon>Mucoromycota</taxon>
        <taxon>Mucoromycotina</taxon>
        <taxon>Mucoromycetes</taxon>
        <taxon>Mucorales</taxon>
        <taxon>Mucorineae</taxon>
        <taxon>Rhizopodaceae</taxon>
        <taxon>Rhizopus</taxon>
    </lineage>
</organism>
<comment type="caution">
    <text evidence="1">The sequence shown here is derived from an EMBL/GenBank/DDBJ whole genome shotgun (WGS) entry which is preliminary data.</text>
</comment>
<keyword evidence="2" id="KW-1185">Reference proteome</keyword>
<dbReference type="AlphaFoldDB" id="A0A9P7C823"/>